<proteinExistence type="inferred from homology"/>
<protein>
    <submittedName>
        <fullName evidence="10">AI-2E family transporter</fullName>
    </submittedName>
</protein>
<reference evidence="10" key="1">
    <citation type="submission" date="2023-03" db="EMBL/GenBank/DDBJ databases">
        <title>Actinoallomurus iriomotensis NBRC 103684.</title>
        <authorList>
            <person name="Ichikawa N."/>
            <person name="Sato H."/>
            <person name="Tonouchi N."/>
        </authorList>
    </citation>
    <scope>NUCLEOTIDE SEQUENCE</scope>
    <source>
        <strain evidence="10">NBRC 103684</strain>
    </source>
</reference>
<sequence>MTQRDPQVPPVLAAAAAWCWRLIVIGVVVYAVVNVIDRLRLVVLPCAIALLLCALLQPLTDRLRRRMPSLAATWLTMLLALAVLGGVGTFVGIQANDQFPHLVDRIQHTVKQGQHWLVTGPLHLKNSQLQSAIDELLKQLQQQRGKVVNTVFTGATVAGEVIASIVFLFFVTFFLLKDGRGIWNWLIRGFGQYRDRFDRAGRAAWETLSQYVHGTVIVALIHSVVIAVVLIIMGVPLVAPLAVIIFFGSFIPIVGILVAGAVAVLVVFSVKGGIAALVFLGILVLEQQLEGHVLQPLVVGRWVRFHPLAIILAITIGGVVGGIPGAAVAVPTAAVLYRAVPALRDSSEPTPADAPAKPPSLAGGRLRSMATRRGGSSSGDAPAEEPEETRTEESPAEEPRPDGPRST</sequence>
<feature type="transmembrane region" description="Helical" evidence="9">
    <location>
        <begin position="12"/>
        <end position="33"/>
    </location>
</feature>
<evidence type="ECO:0000313" key="11">
    <source>
        <dbReference type="Proteomes" id="UP001165074"/>
    </source>
</evidence>
<feature type="region of interest" description="Disordered" evidence="8">
    <location>
        <begin position="345"/>
        <end position="407"/>
    </location>
</feature>
<keyword evidence="4" id="KW-1003">Cell membrane</keyword>
<feature type="transmembrane region" description="Helical" evidence="9">
    <location>
        <begin position="238"/>
        <end position="258"/>
    </location>
</feature>
<comment type="caution">
    <text evidence="10">The sequence shown here is derived from an EMBL/GenBank/DDBJ whole genome shotgun (WGS) entry which is preliminary data.</text>
</comment>
<accession>A0A9W6SDE1</accession>
<keyword evidence="6 9" id="KW-1133">Transmembrane helix</keyword>
<evidence type="ECO:0000256" key="9">
    <source>
        <dbReference type="SAM" id="Phobius"/>
    </source>
</evidence>
<feature type="transmembrane region" description="Helical" evidence="9">
    <location>
        <begin position="151"/>
        <end position="176"/>
    </location>
</feature>
<evidence type="ECO:0000256" key="4">
    <source>
        <dbReference type="ARBA" id="ARBA00022475"/>
    </source>
</evidence>
<feature type="transmembrane region" description="Helical" evidence="9">
    <location>
        <begin position="305"/>
        <end position="337"/>
    </location>
</feature>
<feature type="compositionally biased region" description="Basic and acidic residues" evidence="8">
    <location>
        <begin position="388"/>
        <end position="407"/>
    </location>
</feature>
<feature type="transmembrane region" description="Helical" evidence="9">
    <location>
        <begin position="211"/>
        <end position="232"/>
    </location>
</feature>
<dbReference type="InterPro" id="IPR002549">
    <property type="entry name" value="AI-2E-like"/>
</dbReference>
<evidence type="ECO:0000313" key="10">
    <source>
        <dbReference type="EMBL" id="GLY90632.1"/>
    </source>
</evidence>
<comment type="subcellular location">
    <subcellularLocation>
        <location evidence="1">Cell membrane</location>
        <topology evidence="1">Multi-pass membrane protein</topology>
    </subcellularLocation>
</comment>
<evidence type="ECO:0000256" key="8">
    <source>
        <dbReference type="SAM" id="MobiDB-lite"/>
    </source>
</evidence>
<keyword evidence="5 9" id="KW-0812">Transmembrane</keyword>
<dbReference type="AlphaFoldDB" id="A0A9W6SDE1"/>
<dbReference type="Pfam" id="PF01594">
    <property type="entry name" value="AI-2E_transport"/>
    <property type="match status" value="1"/>
</dbReference>
<evidence type="ECO:0000256" key="1">
    <source>
        <dbReference type="ARBA" id="ARBA00004651"/>
    </source>
</evidence>
<gene>
    <name evidence="10" type="ORF">Airi02_085610</name>
</gene>
<dbReference type="GO" id="GO:0005886">
    <property type="term" value="C:plasma membrane"/>
    <property type="evidence" value="ECO:0007669"/>
    <property type="project" value="UniProtKB-SubCell"/>
</dbReference>
<keyword evidence="3" id="KW-0813">Transport</keyword>
<feature type="transmembrane region" description="Helical" evidence="9">
    <location>
        <begin position="71"/>
        <end position="93"/>
    </location>
</feature>
<name>A0A9W6SDE1_9ACTN</name>
<dbReference type="GO" id="GO:0055085">
    <property type="term" value="P:transmembrane transport"/>
    <property type="evidence" value="ECO:0007669"/>
    <property type="project" value="TreeGrafter"/>
</dbReference>
<dbReference type="PANTHER" id="PTHR21716:SF53">
    <property type="entry name" value="PERMEASE PERM-RELATED"/>
    <property type="match status" value="1"/>
</dbReference>
<dbReference type="RefSeq" id="WP_285581661.1">
    <property type="nucleotide sequence ID" value="NZ_BSTK01000017.1"/>
</dbReference>
<comment type="similarity">
    <text evidence="2">Belongs to the autoinducer-2 exporter (AI-2E) (TC 2.A.86) family.</text>
</comment>
<dbReference type="EMBL" id="BSTK01000017">
    <property type="protein sequence ID" value="GLY90632.1"/>
    <property type="molecule type" value="Genomic_DNA"/>
</dbReference>
<dbReference type="PANTHER" id="PTHR21716">
    <property type="entry name" value="TRANSMEMBRANE PROTEIN"/>
    <property type="match status" value="1"/>
</dbReference>
<dbReference type="Proteomes" id="UP001165074">
    <property type="component" value="Unassembled WGS sequence"/>
</dbReference>
<feature type="transmembrane region" description="Helical" evidence="9">
    <location>
        <begin position="265"/>
        <end position="285"/>
    </location>
</feature>
<evidence type="ECO:0000256" key="7">
    <source>
        <dbReference type="ARBA" id="ARBA00023136"/>
    </source>
</evidence>
<organism evidence="10 11">
    <name type="scientific">Actinoallomurus iriomotensis</name>
    <dbReference type="NCBI Taxonomy" id="478107"/>
    <lineage>
        <taxon>Bacteria</taxon>
        <taxon>Bacillati</taxon>
        <taxon>Actinomycetota</taxon>
        <taxon>Actinomycetes</taxon>
        <taxon>Streptosporangiales</taxon>
        <taxon>Thermomonosporaceae</taxon>
        <taxon>Actinoallomurus</taxon>
    </lineage>
</organism>
<evidence type="ECO:0000256" key="5">
    <source>
        <dbReference type="ARBA" id="ARBA00022692"/>
    </source>
</evidence>
<keyword evidence="7 9" id="KW-0472">Membrane</keyword>
<evidence type="ECO:0000256" key="6">
    <source>
        <dbReference type="ARBA" id="ARBA00022989"/>
    </source>
</evidence>
<feature type="transmembrane region" description="Helical" evidence="9">
    <location>
        <begin position="39"/>
        <end position="59"/>
    </location>
</feature>
<evidence type="ECO:0000256" key="3">
    <source>
        <dbReference type="ARBA" id="ARBA00022448"/>
    </source>
</evidence>
<evidence type="ECO:0000256" key="2">
    <source>
        <dbReference type="ARBA" id="ARBA00009773"/>
    </source>
</evidence>
<keyword evidence="11" id="KW-1185">Reference proteome</keyword>